<reference evidence="6 9" key="2">
    <citation type="journal article" date="2019" name="Int. J. Syst. Evol. Microbiol.">
        <title>The Global Catalogue of Microorganisms (GCM) 10K type strain sequencing project: providing services to taxonomists for standard genome sequencing and annotation.</title>
        <authorList>
            <consortium name="The Broad Institute Genomics Platform"/>
            <consortium name="The Broad Institute Genome Sequencing Center for Infectious Disease"/>
            <person name="Wu L."/>
            <person name="Ma J."/>
        </authorList>
    </citation>
    <scope>NUCLEOTIDE SEQUENCE [LARGE SCALE GENOMIC DNA]</scope>
    <source>
        <strain evidence="6 9">JCM 10664</strain>
    </source>
</reference>
<dbReference type="Gene3D" id="3.40.50.150">
    <property type="entry name" value="Vaccinia Virus protein VP39"/>
    <property type="match status" value="1"/>
</dbReference>
<keyword evidence="4" id="KW-0949">S-adenosyl-L-methionine</keyword>
<dbReference type="EMBL" id="BMMT01000021">
    <property type="protein sequence ID" value="GGJ03512.1"/>
    <property type="molecule type" value="Genomic_DNA"/>
</dbReference>
<dbReference type="GO" id="GO:0008757">
    <property type="term" value="F:S-adenosylmethionine-dependent methyltransferase activity"/>
    <property type="evidence" value="ECO:0007669"/>
    <property type="project" value="TreeGrafter"/>
</dbReference>
<evidence type="ECO:0000313" key="9">
    <source>
        <dbReference type="Proteomes" id="UP001500220"/>
    </source>
</evidence>
<keyword evidence="3" id="KW-0808">Transferase</keyword>
<keyword evidence="9" id="KW-1185">Reference proteome</keyword>
<protein>
    <submittedName>
        <fullName evidence="7">Methyltransferase</fullName>
    </submittedName>
</protein>
<dbReference type="CDD" id="cd02440">
    <property type="entry name" value="AdoMet_MTases"/>
    <property type="match status" value="1"/>
</dbReference>
<dbReference type="Pfam" id="PF05175">
    <property type="entry name" value="MTS"/>
    <property type="match status" value="1"/>
</dbReference>
<evidence type="ECO:0000256" key="2">
    <source>
        <dbReference type="ARBA" id="ARBA00022603"/>
    </source>
</evidence>
<dbReference type="InterPro" id="IPR052190">
    <property type="entry name" value="Euk-Arch_PrmC-MTase"/>
</dbReference>
<dbReference type="SUPFAM" id="SSF53335">
    <property type="entry name" value="S-adenosyl-L-methionine-dependent methyltransferases"/>
    <property type="match status" value="1"/>
</dbReference>
<name>A0A917NIE4_9PSEU</name>
<dbReference type="PANTHER" id="PTHR45875">
    <property type="entry name" value="METHYLTRANSFERASE N6AMT1"/>
    <property type="match status" value="1"/>
</dbReference>
<feature type="domain" description="Methyltransferase small" evidence="5">
    <location>
        <begin position="5"/>
        <end position="147"/>
    </location>
</feature>
<dbReference type="InterPro" id="IPR029063">
    <property type="entry name" value="SAM-dependent_MTases_sf"/>
</dbReference>
<dbReference type="GO" id="GO:0003676">
    <property type="term" value="F:nucleic acid binding"/>
    <property type="evidence" value="ECO:0007669"/>
    <property type="project" value="InterPro"/>
</dbReference>
<reference evidence="6" key="4">
    <citation type="submission" date="2023-12" db="EMBL/GenBank/DDBJ databases">
        <authorList>
            <person name="Sun Q."/>
            <person name="Inoue M."/>
        </authorList>
    </citation>
    <scope>NUCLEOTIDE SEQUENCE</scope>
    <source>
        <strain evidence="6">JCM 10664</strain>
    </source>
</reference>
<proteinExistence type="inferred from homology"/>
<dbReference type="GO" id="GO:0008276">
    <property type="term" value="F:protein methyltransferase activity"/>
    <property type="evidence" value="ECO:0007669"/>
    <property type="project" value="TreeGrafter"/>
</dbReference>
<evidence type="ECO:0000256" key="3">
    <source>
        <dbReference type="ARBA" id="ARBA00022679"/>
    </source>
</evidence>
<dbReference type="PROSITE" id="PS00092">
    <property type="entry name" value="N6_MTASE"/>
    <property type="match status" value="1"/>
</dbReference>
<dbReference type="InterPro" id="IPR002052">
    <property type="entry name" value="DNA_methylase_N6_adenine_CS"/>
</dbReference>
<sequence length="201" mass="21398">MLVDALRRTCPDPPERVLDIGTGTGVLAIAAARLGARSVHAVDVAANAVWTAMLNAKMRGLSAVRVRRGELPHAVAGQRFDLIVSNPPYVPGNSVPARGRARAWDAGADGRAVLDELCAAAPDLLAADGVLLLVQSALSGVETTMRRLKEVRLSSSIVASEIVPFGPIMRQRAEAWEKQGLIAPGQRHEELVVLHARRTAK</sequence>
<evidence type="ECO:0000256" key="1">
    <source>
        <dbReference type="ARBA" id="ARBA00006149"/>
    </source>
</evidence>
<evidence type="ECO:0000256" key="4">
    <source>
        <dbReference type="ARBA" id="ARBA00022691"/>
    </source>
</evidence>
<evidence type="ECO:0000313" key="8">
    <source>
        <dbReference type="Proteomes" id="UP000597989"/>
    </source>
</evidence>
<reference evidence="7 8" key="1">
    <citation type="journal article" date="2014" name="Int. J. Syst. Evol. Microbiol.">
        <title>Complete genome sequence of Corynebacterium casei LMG S-19264T (=DSM 44701T), isolated from a smear-ripened cheese.</title>
        <authorList>
            <consortium name="US DOE Joint Genome Institute (JGI-PGF)"/>
            <person name="Walter F."/>
            <person name="Albersmeier A."/>
            <person name="Kalinowski J."/>
            <person name="Ruckert C."/>
        </authorList>
    </citation>
    <scope>NUCLEOTIDE SEQUENCE [LARGE SCALE GENOMIC DNA]</scope>
    <source>
        <strain evidence="7 8">CGMCC 4.7206</strain>
    </source>
</reference>
<dbReference type="GO" id="GO:0032259">
    <property type="term" value="P:methylation"/>
    <property type="evidence" value="ECO:0007669"/>
    <property type="project" value="UniProtKB-KW"/>
</dbReference>
<dbReference type="AlphaFoldDB" id="A0A917NIE4"/>
<evidence type="ECO:0000313" key="7">
    <source>
        <dbReference type="EMBL" id="GGJ03512.1"/>
    </source>
</evidence>
<dbReference type="GO" id="GO:0008170">
    <property type="term" value="F:N-methyltransferase activity"/>
    <property type="evidence" value="ECO:0007669"/>
    <property type="project" value="UniProtKB-ARBA"/>
</dbReference>
<dbReference type="PANTHER" id="PTHR45875:SF1">
    <property type="entry name" value="METHYLTRANSFERASE N6AMT1"/>
    <property type="match status" value="1"/>
</dbReference>
<dbReference type="GO" id="GO:0035657">
    <property type="term" value="C:eRF1 methyltransferase complex"/>
    <property type="evidence" value="ECO:0007669"/>
    <property type="project" value="TreeGrafter"/>
</dbReference>
<comment type="similarity">
    <text evidence="1">Belongs to the eukaryotic/archaeal PrmC-related family.</text>
</comment>
<keyword evidence="2 7" id="KW-0489">Methyltransferase</keyword>
<dbReference type="Proteomes" id="UP000597989">
    <property type="component" value="Unassembled WGS sequence"/>
</dbReference>
<evidence type="ECO:0000259" key="5">
    <source>
        <dbReference type="Pfam" id="PF05175"/>
    </source>
</evidence>
<accession>A0A917NIE4</accession>
<dbReference type="EMBL" id="BAAAHC010000001">
    <property type="protein sequence ID" value="GAA0504488.1"/>
    <property type="molecule type" value="Genomic_DNA"/>
</dbReference>
<evidence type="ECO:0000313" key="6">
    <source>
        <dbReference type="EMBL" id="GAA0504488.1"/>
    </source>
</evidence>
<gene>
    <name evidence="6" type="ORF">GCM10009545_02870</name>
    <name evidence="7" type="ORF">GCM10011581_45740</name>
</gene>
<comment type="caution">
    <text evidence="7">The sequence shown here is derived from an EMBL/GenBank/DDBJ whole genome shotgun (WGS) entry which is preliminary data.</text>
</comment>
<dbReference type="Proteomes" id="UP001500220">
    <property type="component" value="Unassembled WGS sequence"/>
</dbReference>
<dbReference type="NCBIfam" id="TIGR00537">
    <property type="entry name" value="hemK_rel_arch"/>
    <property type="match status" value="1"/>
</dbReference>
<reference evidence="7" key="3">
    <citation type="submission" date="2020-09" db="EMBL/GenBank/DDBJ databases">
        <authorList>
            <person name="Sun Q."/>
            <person name="Zhou Y."/>
        </authorList>
    </citation>
    <scope>NUCLEOTIDE SEQUENCE</scope>
    <source>
        <strain evidence="7">CGMCC 4.7206</strain>
    </source>
</reference>
<organism evidence="7 8">
    <name type="scientific">Saccharopolyspora thermophila</name>
    <dbReference type="NCBI Taxonomy" id="89367"/>
    <lineage>
        <taxon>Bacteria</taxon>
        <taxon>Bacillati</taxon>
        <taxon>Actinomycetota</taxon>
        <taxon>Actinomycetes</taxon>
        <taxon>Pseudonocardiales</taxon>
        <taxon>Pseudonocardiaceae</taxon>
        <taxon>Saccharopolyspora</taxon>
    </lineage>
</organism>
<dbReference type="InterPro" id="IPR004557">
    <property type="entry name" value="PrmC-related"/>
</dbReference>
<dbReference type="InterPro" id="IPR007848">
    <property type="entry name" value="Small_mtfrase_dom"/>
</dbReference>